<dbReference type="OrthoDB" id="9788304at2"/>
<dbReference type="RefSeq" id="WP_138157533.1">
    <property type="nucleotide sequence ID" value="NZ_CP039381.1"/>
</dbReference>
<dbReference type="KEGG" id="ruj:E5Z56_09230"/>
<dbReference type="EMBL" id="CP039381">
    <property type="protein sequence ID" value="QCT07526.1"/>
    <property type="molecule type" value="Genomic_DNA"/>
</dbReference>
<evidence type="ECO:0000256" key="1">
    <source>
        <dbReference type="SAM" id="Coils"/>
    </source>
</evidence>
<proteinExistence type="predicted"/>
<feature type="region of interest" description="Disordered" evidence="2">
    <location>
        <begin position="144"/>
        <end position="169"/>
    </location>
</feature>
<evidence type="ECO:0008006" key="5">
    <source>
        <dbReference type="Google" id="ProtNLM"/>
    </source>
</evidence>
<dbReference type="AlphaFoldDB" id="A0A4P8XWK4"/>
<name>A0A4P8XWK4_9FIRM</name>
<organism evidence="3 4">
    <name type="scientific">Ruminococcus bovis</name>
    <dbReference type="NCBI Taxonomy" id="2564099"/>
    <lineage>
        <taxon>Bacteria</taxon>
        <taxon>Bacillati</taxon>
        <taxon>Bacillota</taxon>
        <taxon>Clostridia</taxon>
        <taxon>Eubacteriales</taxon>
        <taxon>Oscillospiraceae</taxon>
        <taxon>Ruminococcus</taxon>
    </lineage>
</organism>
<reference evidence="3 4" key="1">
    <citation type="submission" date="2019-04" db="EMBL/GenBank/DDBJ databases">
        <authorList>
            <person name="Embree M."/>
            <person name="Gaffney J.R."/>
        </authorList>
    </citation>
    <scope>NUCLEOTIDE SEQUENCE [LARGE SCALE GENOMIC DNA]</scope>
    <source>
        <strain evidence="3 4">JE7A12</strain>
    </source>
</reference>
<evidence type="ECO:0000256" key="2">
    <source>
        <dbReference type="SAM" id="MobiDB-lite"/>
    </source>
</evidence>
<keyword evidence="1" id="KW-0175">Coiled coil</keyword>
<feature type="coiled-coil region" evidence="1">
    <location>
        <begin position="67"/>
        <end position="94"/>
    </location>
</feature>
<keyword evidence="4" id="KW-1185">Reference proteome</keyword>
<gene>
    <name evidence="3" type="ORF">E5Z56_09230</name>
</gene>
<evidence type="ECO:0000313" key="3">
    <source>
        <dbReference type="EMBL" id="QCT07526.1"/>
    </source>
</evidence>
<dbReference type="Proteomes" id="UP000301475">
    <property type="component" value="Chromosome"/>
</dbReference>
<evidence type="ECO:0000313" key="4">
    <source>
        <dbReference type="Proteomes" id="UP000301475"/>
    </source>
</evidence>
<sequence>MGLLDDVMVNVKSAANSVGKKTNEIVDYSKLRFTASGLTNEIRKKYQTLGEEVYTSTKIGSEDTKSIELLIKEIDELKAQLQSTKEQITYAKNKIICPVCKAELNKDSLFCNKCGAKIESEPFVPDEDPTEEEVVVEDPFKEVVVKSDSDEDADLEDASVTLKTPQSEE</sequence>
<protein>
    <recommendedName>
        <fullName evidence="5">Zinc-ribbon domain-containing protein</fullName>
    </recommendedName>
</protein>
<accession>A0A4P8XWK4</accession>